<evidence type="ECO:0000256" key="2">
    <source>
        <dbReference type="ARBA" id="ARBA00020422"/>
    </source>
</evidence>
<dbReference type="RefSeq" id="WP_009141739.1">
    <property type="nucleotide sequence ID" value="NZ_CABKQG010000005.1"/>
</dbReference>
<dbReference type="AlphaFoldDB" id="A0A2V2CU62"/>
<dbReference type="EMBL" id="QSRJ01000008">
    <property type="protein sequence ID" value="RGL09666.1"/>
    <property type="molecule type" value="Genomic_DNA"/>
</dbReference>
<accession>A0A2V2CU62</accession>
<evidence type="ECO:0000313" key="8">
    <source>
        <dbReference type="Proteomes" id="UP000260943"/>
    </source>
</evidence>
<reference evidence="7 8" key="1">
    <citation type="submission" date="2018-08" db="EMBL/GenBank/DDBJ databases">
        <title>A genome reference for cultivated species of the human gut microbiota.</title>
        <authorList>
            <person name="Zou Y."/>
            <person name="Xue W."/>
            <person name="Luo G."/>
        </authorList>
    </citation>
    <scope>NUCLEOTIDE SEQUENCE [LARGE SCALE GENOMIC DNA]</scope>
    <source>
        <strain evidence="7 8">TF08-14</strain>
    </source>
</reference>
<keyword evidence="3" id="KW-0813">Transport</keyword>
<evidence type="ECO:0000259" key="6">
    <source>
        <dbReference type="PROSITE" id="PS51350"/>
    </source>
</evidence>
<dbReference type="PANTHER" id="PTHR33705:SF1">
    <property type="entry name" value="PHOSPHOCARRIER PROTEIN HPR"/>
    <property type="match status" value="1"/>
</dbReference>
<dbReference type="GeneID" id="62759397"/>
<feature type="domain" description="HPr" evidence="6">
    <location>
        <begin position="1"/>
        <end position="90"/>
    </location>
</feature>
<dbReference type="Proteomes" id="UP000260943">
    <property type="component" value="Unassembled WGS sequence"/>
</dbReference>
<dbReference type="Gene3D" id="3.30.1340.10">
    <property type="entry name" value="HPr-like"/>
    <property type="match status" value="1"/>
</dbReference>
<dbReference type="NCBIfam" id="TIGR01003">
    <property type="entry name" value="PTS_HPr_family"/>
    <property type="match status" value="1"/>
</dbReference>
<dbReference type="PROSITE" id="PS00369">
    <property type="entry name" value="PTS_HPR_HIS"/>
    <property type="match status" value="1"/>
</dbReference>
<protein>
    <recommendedName>
        <fullName evidence="2">Phosphocarrier protein HPr</fullName>
    </recommendedName>
    <alternativeName>
        <fullName evidence="5">Histidine-containing protein</fullName>
    </alternativeName>
</protein>
<dbReference type="PROSITE" id="PS51350">
    <property type="entry name" value="PTS_HPR_DOM"/>
    <property type="match status" value="1"/>
</dbReference>
<dbReference type="SUPFAM" id="SSF55594">
    <property type="entry name" value="HPr-like"/>
    <property type="match status" value="1"/>
</dbReference>
<keyword evidence="4" id="KW-0762">Sugar transport</keyword>
<dbReference type="PRINTS" id="PR00107">
    <property type="entry name" value="PHOSPHOCPHPR"/>
</dbReference>
<evidence type="ECO:0000256" key="4">
    <source>
        <dbReference type="ARBA" id="ARBA00022597"/>
    </source>
</evidence>
<dbReference type="InterPro" id="IPR000032">
    <property type="entry name" value="HPr-like"/>
</dbReference>
<dbReference type="CDD" id="cd00367">
    <property type="entry name" value="PTS-HPr_like"/>
    <property type="match status" value="1"/>
</dbReference>
<evidence type="ECO:0000256" key="5">
    <source>
        <dbReference type="ARBA" id="ARBA00033055"/>
    </source>
</evidence>
<proteinExistence type="predicted"/>
<dbReference type="InterPro" id="IPR001020">
    <property type="entry name" value="PTS_HPr_His_P_site"/>
</dbReference>
<evidence type="ECO:0000256" key="3">
    <source>
        <dbReference type="ARBA" id="ARBA00022448"/>
    </source>
</evidence>
<dbReference type="InterPro" id="IPR035895">
    <property type="entry name" value="HPr-like_sf"/>
</dbReference>
<comment type="function">
    <text evidence="1">General (non sugar-specific) component of the phosphoenolpyruvate-dependent sugar phosphotransferase system (sugar PTS). This major carbohydrate active-transport system catalyzes the phosphorylation of incoming sugar substrates concomitantly with their translocation across the cell membrane. The phosphoryl group from phosphoenolpyruvate (PEP) is transferred to the phosphoryl carrier protein HPr by enzyme I. Phospho-HPr then transfers it to the PTS EIIA domain.</text>
</comment>
<organism evidence="7 8">
    <name type="scientific">Collinsella tanakaei</name>
    <dbReference type="NCBI Taxonomy" id="626935"/>
    <lineage>
        <taxon>Bacteria</taxon>
        <taxon>Bacillati</taxon>
        <taxon>Actinomycetota</taxon>
        <taxon>Coriobacteriia</taxon>
        <taxon>Coriobacteriales</taxon>
        <taxon>Coriobacteriaceae</taxon>
        <taxon>Collinsella</taxon>
    </lineage>
</organism>
<evidence type="ECO:0000313" key="7">
    <source>
        <dbReference type="EMBL" id="RGL09666.1"/>
    </source>
</evidence>
<gene>
    <name evidence="7" type="ORF">DXC81_07175</name>
</gene>
<dbReference type="PANTHER" id="PTHR33705">
    <property type="entry name" value="PHOSPHOCARRIER PROTEIN HPR"/>
    <property type="match status" value="1"/>
</dbReference>
<dbReference type="Pfam" id="PF00381">
    <property type="entry name" value="PTS-HPr"/>
    <property type="match status" value="1"/>
</dbReference>
<dbReference type="InterPro" id="IPR050399">
    <property type="entry name" value="HPr"/>
</dbReference>
<evidence type="ECO:0000256" key="1">
    <source>
        <dbReference type="ARBA" id="ARBA00003681"/>
    </source>
</evidence>
<sequence length="90" mass="9577">MITKSTTVVNPTGLHARPAAVLATKAGEFSSKVEIKNLSKDSDYKDASSMLSIMMLGITQGTEVEIRAEGEDETEAVNTLVELIDSGFGE</sequence>
<comment type="caution">
    <text evidence="7">The sequence shown here is derived from an EMBL/GenBank/DDBJ whole genome shotgun (WGS) entry which is preliminary data.</text>
</comment>
<name>A0A2V2CU62_9ACTN</name>